<evidence type="ECO:0000256" key="1">
    <source>
        <dbReference type="ARBA" id="ARBA00022694"/>
    </source>
</evidence>
<dbReference type="GO" id="GO:0043829">
    <property type="term" value="F:tRNA-specific adenosine-37 deaminase activity"/>
    <property type="evidence" value="ECO:0007669"/>
    <property type="project" value="UniProtKB-EC"/>
</dbReference>
<evidence type="ECO:0000256" key="5">
    <source>
        <dbReference type="ARBA" id="ARBA00037026"/>
    </source>
</evidence>
<dbReference type="GO" id="GO:0003723">
    <property type="term" value="F:RNA binding"/>
    <property type="evidence" value="ECO:0007669"/>
    <property type="project" value="InterPro"/>
</dbReference>
<comment type="catalytic activity">
    <reaction evidence="11">
        <text>adenosine(37) in tRNA(Ala) + H2O + H(+) = inosine(37) in tRNA(Ala) + NH4(+)</text>
        <dbReference type="Rhea" id="RHEA:50968"/>
        <dbReference type="Rhea" id="RHEA-COMP:12855"/>
        <dbReference type="Rhea" id="RHEA-COMP:12856"/>
        <dbReference type="ChEBI" id="CHEBI:15377"/>
        <dbReference type="ChEBI" id="CHEBI:15378"/>
        <dbReference type="ChEBI" id="CHEBI:28938"/>
        <dbReference type="ChEBI" id="CHEBI:74411"/>
        <dbReference type="ChEBI" id="CHEBI:82852"/>
        <dbReference type="EC" id="3.5.4.34"/>
    </reaction>
</comment>
<dbReference type="PANTHER" id="PTHR46516">
    <property type="entry name" value="TRNA-SPECIFIC ADENOSINE DEAMINASE 1"/>
    <property type="match status" value="1"/>
</dbReference>
<comment type="cofactor">
    <cofactor evidence="5">
        <name>1D-myo-inositol hexakisphosphate</name>
        <dbReference type="ChEBI" id="CHEBI:58130"/>
    </cofactor>
</comment>
<evidence type="ECO:0000256" key="10">
    <source>
        <dbReference type="ARBA" id="ARBA00041760"/>
    </source>
</evidence>
<dbReference type="PROSITE" id="PS50141">
    <property type="entry name" value="A_DEAMIN_EDITASE"/>
    <property type="match status" value="1"/>
</dbReference>
<gene>
    <name evidence="13" type="primary">ORF76607</name>
</gene>
<dbReference type="EC" id="3.5.4.34" evidence="8"/>
<name>A0A0B6ZRM8_9EUPU</name>
<evidence type="ECO:0000313" key="13">
    <source>
        <dbReference type="EMBL" id="CEK71017.1"/>
    </source>
</evidence>
<dbReference type="InterPro" id="IPR002466">
    <property type="entry name" value="A_deamin"/>
</dbReference>
<evidence type="ECO:0000256" key="7">
    <source>
        <dbReference type="ARBA" id="ARBA00038326"/>
    </source>
</evidence>
<evidence type="ECO:0000259" key="12">
    <source>
        <dbReference type="PROSITE" id="PS50141"/>
    </source>
</evidence>
<comment type="similarity">
    <text evidence="7">Belongs to the ADAT1 family.</text>
</comment>
<sequence>HVCIVSCICSTMNTNDYYSHLSKEIANAVIDTYRKLPKKGKPLIEREWTLLAGVVMSIKETSGIKLKTVSLGTGSKCVGKSKMSCKGDILNDSHAEVLARRSFLRFLYEELEKTQQETSEVFIPPNPELGNRCSLQPNVAFHFFTSHTPCGDASIFPKTSNRNHKKVCNLDASHQLNINGNMHKSQDGLESFDVLNQQENSVTHSTKSSGDSTYSATCTFDQCSTAPVDFNLHPKCFSPRDVSIYPETLQHNSISADSKIAPQNSISANSEINPQNSISTNSEITPQNIISANSEIHMVVSRKRKYVQISAAESRIDINKDEYDDIGDACLNQRSHTVASDLDGSLNSADVDDVYRTGAKCVPGDEQDPFAPASRYHRVGLLRTKPGRGERTQSMSCSDKMARWNVVGCQGALISLFLTEPVYFSSIVVGAHTVLMLYIEQ</sequence>
<accession>A0A0B6ZRM8</accession>
<keyword evidence="1" id="KW-0819">tRNA processing</keyword>
<evidence type="ECO:0000256" key="9">
    <source>
        <dbReference type="ARBA" id="ARBA00040502"/>
    </source>
</evidence>
<reference evidence="13" key="1">
    <citation type="submission" date="2014-12" db="EMBL/GenBank/DDBJ databases">
        <title>Insight into the proteome of Arion vulgaris.</title>
        <authorList>
            <person name="Aradska J."/>
            <person name="Bulat T."/>
            <person name="Smidak R."/>
            <person name="Sarate P."/>
            <person name="Gangsoo J."/>
            <person name="Sialana F."/>
            <person name="Bilban M."/>
            <person name="Lubec G."/>
        </authorList>
    </citation>
    <scope>NUCLEOTIDE SEQUENCE</scope>
    <source>
        <tissue evidence="13">Skin</tissue>
    </source>
</reference>
<dbReference type="AlphaFoldDB" id="A0A0B6ZRM8"/>
<dbReference type="EMBL" id="HACG01024152">
    <property type="protein sequence ID" value="CEK71017.1"/>
    <property type="molecule type" value="Transcribed_RNA"/>
</dbReference>
<organism evidence="13">
    <name type="scientific">Arion vulgaris</name>
    <dbReference type="NCBI Taxonomy" id="1028688"/>
    <lineage>
        <taxon>Eukaryota</taxon>
        <taxon>Metazoa</taxon>
        <taxon>Spiralia</taxon>
        <taxon>Lophotrochozoa</taxon>
        <taxon>Mollusca</taxon>
        <taxon>Gastropoda</taxon>
        <taxon>Heterobranchia</taxon>
        <taxon>Euthyneura</taxon>
        <taxon>Panpulmonata</taxon>
        <taxon>Eupulmonata</taxon>
        <taxon>Stylommatophora</taxon>
        <taxon>Helicina</taxon>
        <taxon>Arionoidea</taxon>
        <taxon>Arionidae</taxon>
        <taxon>Arion</taxon>
    </lineage>
</organism>
<evidence type="ECO:0000256" key="11">
    <source>
        <dbReference type="ARBA" id="ARBA00047635"/>
    </source>
</evidence>
<dbReference type="PANTHER" id="PTHR46516:SF1">
    <property type="entry name" value="TRNA-SPECIFIC ADENOSINE DEAMINASE 1"/>
    <property type="match status" value="1"/>
</dbReference>
<comment type="function">
    <text evidence="6">Specifically deaminates adenosine-37 to inosine in tRNA-Ala.</text>
</comment>
<dbReference type="Pfam" id="PF02137">
    <property type="entry name" value="A_deamin"/>
    <property type="match status" value="1"/>
</dbReference>
<dbReference type="GO" id="GO:0046872">
    <property type="term" value="F:metal ion binding"/>
    <property type="evidence" value="ECO:0007669"/>
    <property type="project" value="UniProtKB-KW"/>
</dbReference>
<feature type="non-terminal residue" evidence="13">
    <location>
        <position position="1"/>
    </location>
</feature>
<evidence type="ECO:0000256" key="4">
    <source>
        <dbReference type="ARBA" id="ARBA00022833"/>
    </source>
</evidence>
<feature type="domain" description="A to I editase" evidence="12">
    <location>
        <begin position="70"/>
        <end position="441"/>
    </location>
</feature>
<protein>
    <recommendedName>
        <fullName evidence="9">tRNA-specific adenosine deaminase 1</fullName>
        <ecNumber evidence="8">3.5.4.34</ecNumber>
    </recommendedName>
    <alternativeName>
        <fullName evidence="10">tRNA-specific adenosine-37 deaminase</fullName>
    </alternativeName>
</protein>
<keyword evidence="3" id="KW-0378">Hydrolase</keyword>
<dbReference type="SMART" id="SM00552">
    <property type="entry name" value="ADEAMc"/>
    <property type="match status" value="1"/>
</dbReference>
<evidence type="ECO:0000256" key="8">
    <source>
        <dbReference type="ARBA" id="ARBA00038940"/>
    </source>
</evidence>
<evidence type="ECO:0000256" key="3">
    <source>
        <dbReference type="ARBA" id="ARBA00022801"/>
    </source>
</evidence>
<keyword evidence="4" id="KW-0862">Zinc</keyword>
<proteinExistence type="inferred from homology"/>
<evidence type="ECO:0000256" key="6">
    <source>
        <dbReference type="ARBA" id="ARBA00037784"/>
    </source>
</evidence>
<keyword evidence="2" id="KW-0479">Metal-binding</keyword>
<dbReference type="GO" id="GO:0008033">
    <property type="term" value="P:tRNA processing"/>
    <property type="evidence" value="ECO:0007669"/>
    <property type="project" value="UniProtKB-KW"/>
</dbReference>
<evidence type="ECO:0000256" key="2">
    <source>
        <dbReference type="ARBA" id="ARBA00022723"/>
    </source>
</evidence>